<evidence type="ECO:0008006" key="3">
    <source>
        <dbReference type="Google" id="ProtNLM"/>
    </source>
</evidence>
<name>A0ABV8EYX4_9ACTN</name>
<evidence type="ECO:0000313" key="2">
    <source>
        <dbReference type="Proteomes" id="UP001595698"/>
    </source>
</evidence>
<dbReference type="Proteomes" id="UP001595698">
    <property type="component" value="Unassembled WGS sequence"/>
</dbReference>
<proteinExistence type="predicted"/>
<protein>
    <recommendedName>
        <fullName evidence="3">MYXO-CTERM domain-containing protein</fullName>
    </recommendedName>
</protein>
<keyword evidence="2" id="KW-1185">Reference proteome</keyword>
<dbReference type="RefSeq" id="WP_386189857.1">
    <property type="nucleotide sequence ID" value="NZ_JBHSBC010000012.1"/>
</dbReference>
<evidence type="ECO:0000313" key="1">
    <source>
        <dbReference type="EMBL" id="MFC3980940.1"/>
    </source>
</evidence>
<comment type="caution">
    <text evidence="1">The sequence shown here is derived from an EMBL/GenBank/DDBJ whole genome shotgun (WGS) entry which is preliminary data.</text>
</comment>
<gene>
    <name evidence="1" type="ORF">ACFOYY_12460</name>
</gene>
<reference evidence="2" key="1">
    <citation type="journal article" date="2019" name="Int. J. Syst. Evol. Microbiol.">
        <title>The Global Catalogue of Microorganisms (GCM) 10K type strain sequencing project: providing services to taxonomists for standard genome sequencing and annotation.</title>
        <authorList>
            <consortium name="The Broad Institute Genomics Platform"/>
            <consortium name="The Broad Institute Genome Sequencing Center for Infectious Disease"/>
            <person name="Wu L."/>
            <person name="Ma J."/>
        </authorList>
    </citation>
    <scope>NUCLEOTIDE SEQUENCE [LARGE SCALE GENOMIC DNA]</scope>
    <source>
        <strain evidence="2">TBRC 7912</strain>
    </source>
</reference>
<sequence length="54" mass="5643">MPTVAVLAALPLGPGEIPWLPGPVDGPSWVLFRPAWPPVFAALCLALAAQPNKK</sequence>
<dbReference type="EMBL" id="JBHSBC010000012">
    <property type="protein sequence ID" value="MFC3980940.1"/>
    <property type="molecule type" value="Genomic_DNA"/>
</dbReference>
<organism evidence="1 2">
    <name type="scientific">Streptosporangium jomthongense</name>
    <dbReference type="NCBI Taxonomy" id="1193683"/>
    <lineage>
        <taxon>Bacteria</taxon>
        <taxon>Bacillati</taxon>
        <taxon>Actinomycetota</taxon>
        <taxon>Actinomycetes</taxon>
        <taxon>Streptosporangiales</taxon>
        <taxon>Streptosporangiaceae</taxon>
        <taxon>Streptosporangium</taxon>
    </lineage>
</organism>
<accession>A0ABV8EYX4</accession>